<dbReference type="InterPro" id="IPR001736">
    <property type="entry name" value="PLipase_D/transphosphatidylase"/>
</dbReference>
<evidence type="ECO:0000256" key="3">
    <source>
        <dbReference type="ARBA" id="ARBA00022737"/>
    </source>
</evidence>
<proteinExistence type="predicted"/>
<evidence type="ECO:0000259" key="7">
    <source>
        <dbReference type="PROSITE" id="PS50035"/>
    </source>
</evidence>
<evidence type="ECO:0000256" key="1">
    <source>
        <dbReference type="ARBA" id="ARBA00000798"/>
    </source>
</evidence>
<evidence type="ECO:0000256" key="6">
    <source>
        <dbReference type="ARBA" id="ARBA00023098"/>
    </source>
</evidence>
<dbReference type="PROSITE" id="PS50035">
    <property type="entry name" value="PLD"/>
    <property type="match status" value="1"/>
</dbReference>
<keyword evidence="6" id="KW-0443">Lipid metabolism</keyword>
<dbReference type="InterPro" id="IPR025202">
    <property type="entry name" value="PLD-like_dom"/>
</dbReference>
<dbReference type="GO" id="GO:0009395">
    <property type="term" value="P:phospholipid catabolic process"/>
    <property type="evidence" value="ECO:0007669"/>
    <property type="project" value="TreeGrafter"/>
</dbReference>
<evidence type="ECO:0000313" key="8">
    <source>
        <dbReference type="EMBL" id="KAI7749515.1"/>
    </source>
</evidence>
<dbReference type="EC" id="3.1.4.4" evidence="2"/>
<protein>
    <recommendedName>
        <fullName evidence="2">phospholipase D</fullName>
        <ecNumber evidence="2">3.1.4.4</ecNumber>
    </recommendedName>
</protein>
<reference evidence="8" key="1">
    <citation type="submission" date="2022-06" db="EMBL/GenBank/DDBJ databases">
        <title>Uncovering the hologenomic basis of an extraordinary plant invasion.</title>
        <authorList>
            <person name="Bieker V.C."/>
            <person name="Martin M.D."/>
            <person name="Gilbert T."/>
            <person name="Hodgins K."/>
            <person name="Battlay P."/>
            <person name="Petersen B."/>
            <person name="Wilson J."/>
        </authorList>
    </citation>
    <scope>NUCLEOTIDE SEQUENCE</scope>
    <source>
        <strain evidence="8">AA19_3_7</strain>
        <tissue evidence="8">Leaf</tissue>
    </source>
</reference>
<comment type="catalytic activity">
    <reaction evidence="1">
        <text>a 1,2-diacyl-sn-glycero-3-phosphocholine + H2O = a 1,2-diacyl-sn-glycero-3-phosphate + choline + H(+)</text>
        <dbReference type="Rhea" id="RHEA:14445"/>
        <dbReference type="ChEBI" id="CHEBI:15354"/>
        <dbReference type="ChEBI" id="CHEBI:15377"/>
        <dbReference type="ChEBI" id="CHEBI:15378"/>
        <dbReference type="ChEBI" id="CHEBI:57643"/>
        <dbReference type="ChEBI" id="CHEBI:58608"/>
        <dbReference type="EC" id="3.1.4.4"/>
    </reaction>
</comment>
<keyword evidence="4" id="KW-0378">Hydrolase</keyword>
<keyword evidence="3" id="KW-0677">Repeat</keyword>
<evidence type="ECO:0000256" key="5">
    <source>
        <dbReference type="ARBA" id="ARBA00022963"/>
    </source>
</evidence>
<comment type="caution">
    <text evidence="8">The sequence shown here is derived from an EMBL/GenBank/DDBJ whole genome shotgun (WGS) entry which is preliminary data.</text>
</comment>
<accession>A0AAD5GNQ0</accession>
<sequence>VYVHSKVMIIDDDTVLVGSANINDRSLLGLRDSEIGVLIEDKEFVKSSMGGKPWKAGKFALSLRLSLWSEHLGLHSTEINKIADPVIDSTYKDIWMATANTNTMIYQDVFSCIPNDLIHSRASLRQCVSERKAKLGHTTIDLGIAPKTLESYEDGNVKGIDPMDRLQAVKGHLVSFPTDFMLKEDLRPMFKESDLQSDRGRYMELAHNGIMNYDHNHRRVSYLAHDWRPFQEFLLGSSDGNWLFWGSSSL</sequence>
<gene>
    <name evidence="8" type="ORF">M8C21_001880</name>
</gene>
<organism evidence="8 9">
    <name type="scientific">Ambrosia artemisiifolia</name>
    <name type="common">Common ragweed</name>
    <dbReference type="NCBI Taxonomy" id="4212"/>
    <lineage>
        <taxon>Eukaryota</taxon>
        <taxon>Viridiplantae</taxon>
        <taxon>Streptophyta</taxon>
        <taxon>Embryophyta</taxon>
        <taxon>Tracheophyta</taxon>
        <taxon>Spermatophyta</taxon>
        <taxon>Magnoliopsida</taxon>
        <taxon>eudicotyledons</taxon>
        <taxon>Gunneridae</taxon>
        <taxon>Pentapetalae</taxon>
        <taxon>asterids</taxon>
        <taxon>campanulids</taxon>
        <taxon>Asterales</taxon>
        <taxon>Asteraceae</taxon>
        <taxon>Asteroideae</taxon>
        <taxon>Heliantheae alliance</taxon>
        <taxon>Heliantheae</taxon>
        <taxon>Ambrosia</taxon>
    </lineage>
</organism>
<evidence type="ECO:0000256" key="4">
    <source>
        <dbReference type="ARBA" id="ARBA00022801"/>
    </source>
</evidence>
<dbReference type="Pfam" id="PF13091">
    <property type="entry name" value="PLDc_2"/>
    <property type="match status" value="1"/>
</dbReference>
<dbReference type="AlphaFoldDB" id="A0AAD5GNQ0"/>
<keyword evidence="9" id="KW-1185">Reference proteome</keyword>
<feature type="domain" description="PLD phosphodiesterase" evidence="7">
    <location>
        <begin position="1"/>
        <end position="26"/>
    </location>
</feature>
<dbReference type="Proteomes" id="UP001206925">
    <property type="component" value="Unassembled WGS sequence"/>
</dbReference>
<keyword evidence="5" id="KW-0442">Lipid degradation</keyword>
<dbReference type="PANTHER" id="PTHR18896:SF181">
    <property type="entry name" value="PHOSPHOLIPASE D"/>
    <property type="match status" value="1"/>
</dbReference>
<evidence type="ECO:0000313" key="9">
    <source>
        <dbReference type="Proteomes" id="UP001206925"/>
    </source>
</evidence>
<dbReference type="SUPFAM" id="SSF56024">
    <property type="entry name" value="Phospholipase D/nuclease"/>
    <property type="match status" value="1"/>
</dbReference>
<dbReference type="GO" id="GO:0005886">
    <property type="term" value="C:plasma membrane"/>
    <property type="evidence" value="ECO:0007669"/>
    <property type="project" value="TreeGrafter"/>
</dbReference>
<dbReference type="InterPro" id="IPR015679">
    <property type="entry name" value="PLipase_D_fam"/>
</dbReference>
<dbReference type="Gene3D" id="3.30.870.10">
    <property type="entry name" value="Endonuclease Chain A"/>
    <property type="match status" value="1"/>
</dbReference>
<dbReference type="SMART" id="SM00155">
    <property type="entry name" value="PLDc"/>
    <property type="match status" value="1"/>
</dbReference>
<dbReference type="EMBL" id="JAMZMK010006348">
    <property type="protein sequence ID" value="KAI7749515.1"/>
    <property type="molecule type" value="Genomic_DNA"/>
</dbReference>
<feature type="non-terminal residue" evidence="8">
    <location>
        <position position="1"/>
    </location>
</feature>
<dbReference type="PANTHER" id="PTHR18896">
    <property type="entry name" value="PHOSPHOLIPASE D"/>
    <property type="match status" value="1"/>
</dbReference>
<evidence type="ECO:0000256" key="2">
    <source>
        <dbReference type="ARBA" id="ARBA00012027"/>
    </source>
</evidence>
<name>A0AAD5GNQ0_AMBAR</name>
<dbReference type="GO" id="GO:0004630">
    <property type="term" value="F:phospholipase D activity"/>
    <property type="evidence" value="ECO:0007669"/>
    <property type="project" value="UniProtKB-EC"/>
</dbReference>